<dbReference type="Proteomes" id="UP000690515">
    <property type="component" value="Unassembled WGS sequence"/>
</dbReference>
<dbReference type="GO" id="GO:0016874">
    <property type="term" value="F:ligase activity"/>
    <property type="evidence" value="ECO:0007669"/>
    <property type="project" value="UniProtKB-KW"/>
</dbReference>
<evidence type="ECO:0000259" key="1">
    <source>
        <dbReference type="Pfam" id="PF09414"/>
    </source>
</evidence>
<evidence type="ECO:0000313" key="2">
    <source>
        <dbReference type="EMBL" id="MBU2711449.1"/>
    </source>
</evidence>
<proteinExistence type="predicted"/>
<keyword evidence="2" id="KW-0436">Ligase</keyword>
<protein>
    <submittedName>
        <fullName evidence="2">RNA ligase family protein</fullName>
    </submittedName>
</protein>
<sequence length="216" mass="25089">MSSNNIKRYKYPRTPHLPWSSGGSSDDVRCCDVSQFEGKQVIVTEKMDGENTSLYCDYIHARSIDSRHHASRDWVKALHASIATDIPVGWRICGENLFAKHAIGYDQLPSYFMAFSIWDEQNYCLSWAETKQWFELLNLTPPPVLYQGEWNKGLIRQLKIDTSLMEGYVVRISENFHYKEFAQSVAKWVRKSHVQTEEHWMHTAVVANKLLSNEVE</sequence>
<dbReference type="EMBL" id="JAGSOY010000019">
    <property type="protein sequence ID" value="MBU2711449.1"/>
    <property type="molecule type" value="Genomic_DNA"/>
</dbReference>
<feature type="domain" description="RNA ligase" evidence="1">
    <location>
        <begin position="40"/>
        <end position="189"/>
    </location>
</feature>
<keyword evidence="3" id="KW-1185">Reference proteome</keyword>
<comment type="caution">
    <text evidence="2">The sequence shown here is derived from an EMBL/GenBank/DDBJ whole genome shotgun (WGS) entry which is preliminary data.</text>
</comment>
<dbReference type="SUPFAM" id="SSF56091">
    <property type="entry name" value="DNA ligase/mRNA capping enzyme, catalytic domain"/>
    <property type="match status" value="1"/>
</dbReference>
<dbReference type="PANTHER" id="PTHR43883">
    <property type="entry name" value="SLR0207 PROTEIN"/>
    <property type="match status" value="1"/>
</dbReference>
<dbReference type="RefSeq" id="WP_215819607.1">
    <property type="nucleotide sequence ID" value="NZ_JAGSOY010000019.1"/>
</dbReference>
<dbReference type="Pfam" id="PF09414">
    <property type="entry name" value="RNA_ligase"/>
    <property type="match status" value="1"/>
</dbReference>
<evidence type="ECO:0000313" key="3">
    <source>
        <dbReference type="Proteomes" id="UP000690515"/>
    </source>
</evidence>
<gene>
    <name evidence="2" type="ORF">KCG35_10295</name>
</gene>
<dbReference type="Gene3D" id="3.30.470.30">
    <property type="entry name" value="DNA ligase/mRNA capping enzyme"/>
    <property type="match status" value="1"/>
</dbReference>
<accession>A0ABS5ZBT0</accession>
<dbReference type="InterPro" id="IPR021122">
    <property type="entry name" value="RNA_ligase_dom_REL/Rnl2"/>
</dbReference>
<dbReference type="InterPro" id="IPR052732">
    <property type="entry name" value="Cell-binding_unc_protein"/>
</dbReference>
<dbReference type="PANTHER" id="PTHR43883:SF1">
    <property type="entry name" value="GLUCONOKINASE"/>
    <property type="match status" value="1"/>
</dbReference>
<reference evidence="2 3" key="1">
    <citation type="submission" date="2021-04" db="EMBL/GenBank/DDBJ databases">
        <authorList>
            <person name="Pira H."/>
            <person name="Risdian C."/>
            <person name="Wink J."/>
        </authorList>
    </citation>
    <scope>NUCLEOTIDE SEQUENCE [LARGE SCALE GENOMIC DNA]</scope>
    <source>
        <strain evidence="2 3">WH53</strain>
    </source>
</reference>
<name>A0ABS5ZBT0_9GAMM</name>
<organism evidence="2 3">
    <name type="scientific">Zooshikella harenae</name>
    <dbReference type="NCBI Taxonomy" id="2827238"/>
    <lineage>
        <taxon>Bacteria</taxon>
        <taxon>Pseudomonadati</taxon>
        <taxon>Pseudomonadota</taxon>
        <taxon>Gammaproteobacteria</taxon>
        <taxon>Oceanospirillales</taxon>
        <taxon>Zooshikellaceae</taxon>
        <taxon>Zooshikella</taxon>
    </lineage>
</organism>